<feature type="transmembrane region" description="Helical" evidence="7">
    <location>
        <begin position="505"/>
        <end position="522"/>
    </location>
</feature>
<reference evidence="10" key="1">
    <citation type="journal article" date="2014" name="Genome Announc.">
        <title>Draft genome sequence of the formaldehyde-resistant fungus Byssochlamys spectabilis No. 5 (anamorph Paecilomyces variotii No. 5) (NBRC109023).</title>
        <authorList>
            <person name="Oka T."/>
            <person name="Ekino K."/>
            <person name="Fukuda K."/>
            <person name="Nomura Y."/>
        </authorList>
    </citation>
    <scope>NUCLEOTIDE SEQUENCE [LARGE SCALE GENOMIC DNA]</scope>
    <source>
        <strain evidence="10">No. 5 / NBRC 109023</strain>
    </source>
</reference>
<protein>
    <submittedName>
        <fullName evidence="9">MFS transporter, putative</fullName>
    </submittedName>
</protein>
<dbReference type="GO" id="GO:0005886">
    <property type="term" value="C:plasma membrane"/>
    <property type="evidence" value="ECO:0007669"/>
    <property type="project" value="TreeGrafter"/>
</dbReference>
<gene>
    <name evidence="9" type="ORF">PVAR5_5587</name>
</gene>
<feature type="transmembrane region" description="Helical" evidence="7">
    <location>
        <begin position="396"/>
        <end position="418"/>
    </location>
</feature>
<feature type="transmembrane region" description="Helical" evidence="7">
    <location>
        <begin position="259"/>
        <end position="280"/>
    </location>
</feature>
<keyword evidence="3" id="KW-0813">Transport</keyword>
<feature type="transmembrane region" description="Helical" evidence="7">
    <location>
        <begin position="223"/>
        <end position="247"/>
    </location>
</feature>
<feature type="domain" description="Major facilitator superfamily (MFS) profile" evidence="8">
    <location>
        <begin position="57"/>
        <end position="491"/>
    </location>
</feature>
<comment type="similarity">
    <text evidence="2">Belongs to the major facilitator superfamily. TCR/Tet family.</text>
</comment>
<accession>V5I263</accession>
<feature type="transmembrane region" description="Helical" evidence="7">
    <location>
        <begin position="438"/>
        <end position="457"/>
    </location>
</feature>
<evidence type="ECO:0000256" key="4">
    <source>
        <dbReference type="ARBA" id="ARBA00022692"/>
    </source>
</evidence>
<dbReference type="PROSITE" id="PS50850">
    <property type="entry name" value="MFS"/>
    <property type="match status" value="1"/>
</dbReference>
<evidence type="ECO:0000259" key="8">
    <source>
        <dbReference type="PROSITE" id="PS50850"/>
    </source>
</evidence>
<evidence type="ECO:0000313" key="9">
    <source>
        <dbReference type="EMBL" id="GAD96920.1"/>
    </source>
</evidence>
<keyword evidence="4 7" id="KW-0812">Transmembrane</keyword>
<keyword evidence="10" id="KW-1185">Reference proteome</keyword>
<feature type="transmembrane region" description="Helical" evidence="7">
    <location>
        <begin position="179"/>
        <end position="202"/>
    </location>
</feature>
<feature type="transmembrane region" description="Helical" evidence="7">
    <location>
        <begin position="151"/>
        <end position="173"/>
    </location>
</feature>
<keyword evidence="6 7" id="KW-0472">Membrane</keyword>
<dbReference type="SUPFAM" id="SSF103473">
    <property type="entry name" value="MFS general substrate transporter"/>
    <property type="match status" value="1"/>
</dbReference>
<dbReference type="Gene3D" id="1.20.1250.20">
    <property type="entry name" value="MFS general substrate transporter like domains"/>
    <property type="match status" value="2"/>
</dbReference>
<dbReference type="InterPro" id="IPR011701">
    <property type="entry name" value="MFS"/>
</dbReference>
<dbReference type="PANTHER" id="PTHR23501">
    <property type="entry name" value="MAJOR FACILITATOR SUPERFAMILY"/>
    <property type="match status" value="1"/>
</dbReference>
<evidence type="ECO:0000256" key="3">
    <source>
        <dbReference type="ARBA" id="ARBA00022448"/>
    </source>
</evidence>
<dbReference type="AlphaFoldDB" id="V5I263"/>
<evidence type="ECO:0000313" key="10">
    <source>
        <dbReference type="Proteomes" id="UP000018001"/>
    </source>
</evidence>
<dbReference type="InParanoid" id="V5I263"/>
<dbReference type="CDD" id="cd17502">
    <property type="entry name" value="MFS_Azr1_MDR_like"/>
    <property type="match status" value="1"/>
</dbReference>
<comment type="caution">
    <text evidence="9">The sequence shown here is derived from an EMBL/GenBank/DDBJ whole genome shotgun (WGS) entry which is preliminary data.</text>
</comment>
<dbReference type="EMBL" id="BAUL01000180">
    <property type="protein sequence ID" value="GAD96920.1"/>
    <property type="molecule type" value="Genomic_DNA"/>
</dbReference>
<name>V5I263_BYSSN</name>
<dbReference type="InterPro" id="IPR036259">
    <property type="entry name" value="MFS_trans_sf"/>
</dbReference>
<dbReference type="Proteomes" id="UP000018001">
    <property type="component" value="Unassembled WGS sequence"/>
</dbReference>
<evidence type="ECO:0000256" key="1">
    <source>
        <dbReference type="ARBA" id="ARBA00004141"/>
    </source>
</evidence>
<dbReference type="PANTHER" id="PTHR23501:SF12">
    <property type="entry name" value="MAJOR FACILITATOR SUPERFAMILY (MFS) PROFILE DOMAIN-CONTAINING PROTEIN-RELATED"/>
    <property type="match status" value="1"/>
</dbReference>
<sequence>MIITGATLETADPEHLPSQEDGLYSAKHNSSNELSSIVEGPGNGDKRSVRGVRWAVTCVAIFSANVLYGLDNTIVADMQGAIAETYGEYSQIGWLGIGFTLGSVAFILPLGKAYAIFDVKWLFIGCLVMFAAGSALCGGAPNMNAIIVGRVWAGAGGAGMYLGNLNLLTILTTPKEQPVYVGLIGLIYGTGCILGPIVGGAFSDSGATWRWGSRHLSFSDKLLRLDWVGIALSIGIHLSLALCLTFGGVQWSWGDGRNIALYVVFGATLGSFIITQYFCVLTTKQNRLFPGEFLLSRSMVLLYILVACGGAALFVALYYIPLYFQFVHGDSGIMSAVRLLPFVCLYVITILLCGYLMPKTGYYMVWYLVSGASMLIGASLMYTVDYDTAPSKIYGYSILLGVGTTTTQAAYAVAPTLVAADRVTEAIQFINVSQGQGLLLGLTIASAIFQSLAFNGLNDLLAGTGASKIDIQGAIAGSKSELLERISPELRVKALGVIVKTIDNVYIMVIAAGALYVSVVNSSRTKGAWGVRTKENLLHIVSLGVTRNGATATVAVSEEVRKRGIGNESVKV</sequence>
<dbReference type="eggNOG" id="KOG0254">
    <property type="taxonomic scope" value="Eukaryota"/>
</dbReference>
<dbReference type="HOGENOM" id="CLU_000960_22_1_1"/>
<organism evidence="9 10">
    <name type="scientific">Byssochlamys spectabilis (strain No. 5 / NBRC 109023)</name>
    <name type="common">Paecilomyces variotii</name>
    <dbReference type="NCBI Taxonomy" id="1356009"/>
    <lineage>
        <taxon>Eukaryota</taxon>
        <taxon>Fungi</taxon>
        <taxon>Dikarya</taxon>
        <taxon>Ascomycota</taxon>
        <taxon>Pezizomycotina</taxon>
        <taxon>Eurotiomycetes</taxon>
        <taxon>Eurotiomycetidae</taxon>
        <taxon>Eurotiales</taxon>
        <taxon>Thermoascaceae</taxon>
        <taxon>Paecilomyces</taxon>
    </lineage>
</organism>
<evidence type="ECO:0000256" key="2">
    <source>
        <dbReference type="ARBA" id="ARBA00007520"/>
    </source>
</evidence>
<keyword evidence="5 7" id="KW-1133">Transmembrane helix</keyword>
<evidence type="ECO:0000256" key="5">
    <source>
        <dbReference type="ARBA" id="ARBA00022989"/>
    </source>
</evidence>
<dbReference type="GO" id="GO:0022857">
    <property type="term" value="F:transmembrane transporter activity"/>
    <property type="evidence" value="ECO:0007669"/>
    <property type="project" value="InterPro"/>
</dbReference>
<feature type="transmembrane region" description="Helical" evidence="7">
    <location>
        <begin position="300"/>
        <end position="319"/>
    </location>
</feature>
<comment type="subcellular location">
    <subcellularLocation>
        <location evidence="1">Membrane</location>
        <topology evidence="1">Multi-pass membrane protein</topology>
    </subcellularLocation>
</comment>
<proteinExistence type="inferred from homology"/>
<evidence type="ECO:0000256" key="7">
    <source>
        <dbReference type="SAM" id="Phobius"/>
    </source>
</evidence>
<evidence type="ECO:0000256" key="6">
    <source>
        <dbReference type="ARBA" id="ARBA00023136"/>
    </source>
</evidence>
<feature type="transmembrane region" description="Helical" evidence="7">
    <location>
        <begin position="121"/>
        <end position="139"/>
    </location>
</feature>
<dbReference type="InterPro" id="IPR020846">
    <property type="entry name" value="MFS_dom"/>
</dbReference>
<dbReference type="Pfam" id="PF07690">
    <property type="entry name" value="MFS_1"/>
    <property type="match status" value="1"/>
</dbReference>
<feature type="transmembrane region" description="Helical" evidence="7">
    <location>
        <begin position="364"/>
        <end position="384"/>
    </location>
</feature>
<dbReference type="OrthoDB" id="10021397at2759"/>
<feature type="transmembrane region" description="Helical" evidence="7">
    <location>
        <begin position="339"/>
        <end position="357"/>
    </location>
</feature>
<feature type="transmembrane region" description="Helical" evidence="7">
    <location>
        <begin position="92"/>
        <end position="115"/>
    </location>
</feature>